<sequence>MSKIVECVPNFSEGRNKEIVDSIVNEIITAGNVRLIDREMDADHNRSVITFVGEPEECLKSAFASVKKASELIDLNKHKGEHPRIGATDVVPFIPVKGVSMEECVELANKLGEKIASKLNIPVYLYEEAARIPERKNLAKIRKGQFEGLKSEIEIDLTRKPDFGEAKIHPTAGATVVGARYYLIAFNVNLRTDDLNIAKKIAKSIRFKNGGFRYIKAMGFAIKERGIVQVSMNMTNYQKTSLYHAFEFVKREAERYGVLISGSELVGLTPMEAVIDIADYYIRFENPIHEQILENKIWEEGSIIPNEFLLSLSSDSPAPGG</sequence>
<dbReference type="AlphaFoldDB" id="A0A660SD21"/>
<dbReference type="InterPro" id="IPR012886">
    <property type="entry name" value="Formiminotransferase_N"/>
</dbReference>
<organism evidence="10 11">
    <name type="scientific">candidate division TA06 bacterium</name>
    <dbReference type="NCBI Taxonomy" id="2250710"/>
    <lineage>
        <taxon>Bacteria</taxon>
        <taxon>Bacteria division TA06</taxon>
    </lineage>
</organism>
<keyword evidence="7" id="KW-0290">Folate-binding</keyword>
<comment type="pathway">
    <text evidence="2">Amino-acid degradation; L-histidine degradation into L-glutamate; L-glutamate from N-formimidoyl-L-glutamate (transferase route): step 1/1.</text>
</comment>
<evidence type="ECO:0000259" key="9">
    <source>
        <dbReference type="SMART" id="SM01222"/>
    </source>
</evidence>
<dbReference type="SMART" id="SM01222">
    <property type="entry name" value="FTCD_N"/>
    <property type="match status" value="1"/>
</dbReference>
<dbReference type="Proteomes" id="UP000271125">
    <property type="component" value="Unassembled WGS sequence"/>
</dbReference>
<feature type="domain" description="Formiminotransferase C-terminal subdomain" evidence="8">
    <location>
        <begin position="182"/>
        <end position="296"/>
    </location>
</feature>
<comment type="caution">
    <text evidence="10">The sequence shown here is derived from an EMBL/GenBank/DDBJ whole genome shotgun (WGS) entry which is preliminary data.</text>
</comment>
<evidence type="ECO:0000256" key="2">
    <source>
        <dbReference type="ARBA" id="ARBA00005082"/>
    </source>
</evidence>
<dbReference type="InterPro" id="IPR004227">
    <property type="entry name" value="Formiminotransferase_cat"/>
</dbReference>
<dbReference type="GO" id="GO:0019557">
    <property type="term" value="P:L-histidine catabolic process to glutamate and formate"/>
    <property type="evidence" value="ECO:0007669"/>
    <property type="project" value="UniProtKB-UniPathway"/>
</dbReference>
<evidence type="ECO:0000313" key="11">
    <source>
        <dbReference type="Proteomes" id="UP000271125"/>
    </source>
</evidence>
<comment type="subcellular location">
    <subcellularLocation>
        <location evidence="1">Cytoplasm</location>
    </subcellularLocation>
</comment>
<dbReference type="Gene3D" id="3.30.70.670">
    <property type="entry name" value="Formiminotransferase, C-terminal subdomain"/>
    <property type="match status" value="1"/>
</dbReference>
<dbReference type="NCBIfam" id="TIGR02024">
    <property type="entry name" value="FtcD"/>
    <property type="match status" value="1"/>
</dbReference>
<dbReference type="GO" id="GO:0019556">
    <property type="term" value="P:L-histidine catabolic process to glutamate and formamide"/>
    <property type="evidence" value="ECO:0007669"/>
    <property type="project" value="UniProtKB-UniPathway"/>
</dbReference>
<dbReference type="EC" id="2.1.2.5" evidence="3"/>
<evidence type="ECO:0000256" key="4">
    <source>
        <dbReference type="ARBA" id="ARBA00022490"/>
    </source>
</evidence>
<dbReference type="GO" id="GO:0030409">
    <property type="term" value="F:glutamate formimidoyltransferase activity"/>
    <property type="evidence" value="ECO:0007669"/>
    <property type="project" value="UniProtKB-EC"/>
</dbReference>
<dbReference type="UniPathway" id="UPA00379">
    <property type="reaction ID" value="UER00555"/>
</dbReference>
<dbReference type="InterPro" id="IPR022384">
    <property type="entry name" value="FormiminoTrfase_cat_dom_sf"/>
</dbReference>
<evidence type="ECO:0000256" key="5">
    <source>
        <dbReference type="ARBA" id="ARBA00022679"/>
    </source>
</evidence>
<accession>A0A660SD21</accession>
<name>A0A660SD21_UNCT6</name>
<protein>
    <recommendedName>
        <fullName evidence="3">glutamate formimidoyltransferase</fullName>
        <ecNumber evidence="3">2.1.2.5</ecNumber>
    </recommendedName>
</protein>
<keyword evidence="4" id="KW-0963">Cytoplasm</keyword>
<keyword evidence="5 10" id="KW-0808">Transferase</keyword>
<gene>
    <name evidence="10" type="primary">ftcD</name>
    <name evidence="10" type="ORF">DRP43_05200</name>
</gene>
<dbReference type="GO" id="GO:0005542">
    <property type="term" value="F:folic acid binding"/>
    <property type="evidence" value="ECO:0007669"/>
    <property type="project" value="UniProtKB-KW"/>
</dbReference>
<evidence type="ECO:0000256" key="1">
    <source>
        <dbReference type="ARBA" id="ARBA00004496"/>
    </source>
</evidence>
<feature type="non-terminal residue" evidence="10">
    <location>
        <position position="321"/>
    </location>
</feature>
<dbReference type="Pfam" id="PF07837">
    <property type="entry name" value="FTCD_N"/>
    <property type="match status" value="1"/>
</dbReference>
<dbReference type="SUPFAM" id="SSF55116">
    <property type="entry name" value="Formiminotransferase domain of formiminotransferase-cyclodeaminase"/>
    <property type="match status" value="2"/>
</dbReference>
<evidence type="ECO:0000256" key="3">
    <source>
        <dbReference type="ARBA" id="ARBA00012252"/>
    </source>
</evidence>
<evidence type="ECO:0000259" key="8">
    <source>
        <dbReference type="SMART" id="SM01221"/>
    </source>
</evidence>
<dbReference type="InterPro" id="IPR013802">
    <property type="entry name" value="Formiminotransferase_C"/>
</dbReference>
<dbReference type="GO" id="GO:0005737">
    <property type="term" value="C:cytoplasm"/>
    <property type="evidence" value="ECO:0007669"/>
    <property type="project" value="UniProtKB-SubCell"/>
</dbReference>
<dbReference type="PANTHER" id="PTHR12234">
    <property type="entry name" value="FORMIMINOTRANSFERASE-CYCLODEAMINASE"/>
    <property type="match status" value="1"/>
</dbReference>
<dbReference type="Pfam" id="PF02971">
    <property type="entry name" value="FTCD"/>
    <property type="match status" value="1"/>
</dbReference>
<proteinExistence type="predicted"/>
<feature type="domain" description="Formiminotransferase N-terminal subdomain" evidence="9">
    <location>
        <begin position="3"/>
        <end position="181"/>
    </location>
</feature>
<evidence type="ECO:0000256" key="7">
    <source>
        <dbReference type="ARBA" id="ARBA00022954"/>
    </source>
</evidence>
<dbReference type="EMBL" id="QNBD01000246">
    <property type="protein sequence ID" value="RKX68715.1"/>
    <property type="molecule type" value="Genomic_DNA"/>
</dbReference>
<dbReference type="SMART" id="SM01221">
    <property type="entry name" value="FTCD"/>
    <property type="match status" value="1"/>
</dbReference>
<keyword evidence="6" id="KW-0369">Histidine metabolism</keyword>
<dbReference type="InterPro" id="IPR037064">
    <property type="entry name" value="Formiminotransferase_N_sf"/>
</dbReference>
<evidence type="ECO:0000313" key="10">
    <source>
        <dbReference type="EMBL" id="RKX68715.1"/>
    </source>
</evidence>
<dbReference type="InterPro" id="IPR051623">
    <property type="entry name" value="FTCD"/>
</dbReference>
<dbReference type="PANTHER" id="PTHR12234:SF8">
    <property type="entry name" value="FORMIMINOTRANSFERASE-CYCLODEAMINASE"/>
    <property type="match status" value="1"/>
</dbReference>
<evidence type="ECO:0000256" key="6">
    <source>
        <dbReference type="ARBA" id="ARBA00022808"/>
    </source>
</evidence>
<dbReference type="Gene3D" id="3.30.990.10">
    <property type="entry name" value="Formiminotransferase, N-terminal subdomain"/>
    <property type="match status" value="1"/>
</dbReference>
<dbReference type="InterPro" id="IPR037070">
    <property type="entry name" value="Formiminotransferase_C_sf"/>
</dbReference>
<reference evidence="10 11" key="1">
    <citation type="submission" date="2018-06" db="EMBL/GenBank/DDBJ databases">
        <title>Extensive metabolic versatility and redundancy in microbially diverse, dynamic hydrothermal sediments.</title>
        <authorList>
            <person name="Dombrowski N."/>
            <person name="Teske A."/>
            <person name="Baker B.J."/>
        </authorList>
    </citation>
    <scope>NUCLEOTIDE SEQUENCE [LARGE SCALE GENOMIC DNA]</scope>
    <source>
        <strain evidence="10">B10_G13</strain>
    </source>
</reference>